<keyword evidence="3" id="KW-0804">Transcription</keyword>
<dbReference type="Pfam" id="PF00392">
    <property type="entry name" value="GntR"/>
    <property type="match status" value="1"/>
</dbReference>
<dbReference type="InterPro" id="IPR036388">
    <property type="entry name" value="WH-like_DNA-bd_sf"/>
</dbReference>
<dbReference type="PANTHER" id="PTHR38445:SF9">
    <property type="entry name" value="HTH-TYPE TRANSCRIPTIONAL REPRESSOR YTRA"/>
    <property type="match status" value="1"/>
</dbReference>
<keyword evidence="2" id="KW-0238">DNA-binding</keyword>
<name>A0ABN1U2D9_9ACTN</name>
<dbReference type="SUPFAM" id="SSF46785">
    <property type="entry name" value="Winged helix' DNA-binding domain"/>
    <property type="match status" value="1"/>
</dbReference>
<feature type="domain" description="HTH gntR-type" evidence="4">
    <location>
        <begin position="11"/>
        <end position="79"/>
    </location>
</feature>
<organism evidence="5 6">
    <name type="scientific">Nocardioides dubius</name>
    <dbReference type="NCBI Taxonomy" id="317019"/>
    <lineage>
        <taxon>Bacteria</taxon>
        <taxon>Bacillati</taxon>
        <taxon>Actinomycetota</taxon>
        <taxon>Actinomycetes</taxon>
        <taxon>Propionibacteriales</taxon>
        <taxon>Nocardioidaceae</taxon>
        <taxon>Nocardioides</taxon>
    </lineage>
</organism>
<evidence type="ECO:0000256" key="3">
    <source>
        <dbReference type="ARBA" id="ARBA00023163"/>
    </source>
</evidence>
<dbReference type="RefSeq" id="WP_343996461.1">
    <property type="nucleotide sequence ID" value="NZ_BAAALG010000014.1"/>
</dbReference>
<evidence type="ECO:0000256" key="2">
    <source>
        <dbReference type="ARBA" id="ARBA00023125"/>
    </source>
</evidence>
<dbReference type="InterPro" id="IPR000524">
    <property type="entry name" value="Tscrpt_reg_HTH_GntR"/>
</dbReference>
<keyword evidence="1" id="KW-0805">Transcription regulation</keyword>
<protein>
    <submittedName>
        <fullName evidence="5">GntR family transcriptional regulator</fullName>
    </submittedName>
</protein>
<dbReference type="Proteomes" id="UP001501581">
    <property type="component" value="Unassembled WGS sequence"/>
</dbReference>
<dbReference type="PROSITE" id="PS50949">
    <property type="entry name" value="HTH_GNTR"/>
    <property type="match status" value="1"/>
</dbReference>
<dbReference type="InterPro" id="IPR036390">
    <property type="entry name" value="WH_DNA-bd_sf"/>
</dbReference>
<sequence>MRLHIDAGSSTPPFEQVKEQITAAVDAGTLAPGERLPAVRALAVELGLAANTVARAYKELEARGVVATRGRAGTVVLGAGSDRAAREAADVYVATVRALGLSAAQAHELVDRALEP</sequence>
<evidence type="ECO:0000313" key="6">
    <source>
        <dbReference type="Proteomes" id="UP001501581"/>
    </source>
</evidence>
<dbReference type="Gene3D" id="1.10.10.10">
    <property type="entry name" value="Winged helix-like DNA-binding domain superfamily/Winged helix DNA-binding domain"/>
    <property type="match status" value="1"/>
</dbReference>
<dbReference type="SMART" id="SM00345">
    <property type="entry name" value="HTH_GNTR"/>
    <property type="match status" value="1"/>
</dbReference>
<accession>A0ABN1U2D9</accession>
<dbReference type="PANTHER" id="PTHR38445">
    <property type="entry name" value="HTH-TYPE TRANSCRIPTIONAL REPRESSOR YTRA"/>
    <property type="match status" value="1"/>
</dbReference>
<proteinExistence type="predicted"/>
<dbReference type="EMBL" id="BAAALG010000014">
    <property type="protein sequence ID" value="GAA1112556.1"/>
    <property type="molecule type" value="Genomic_DNA"/>
</dbReference>
<keyword evidence="6" id="KW-1185">Reference proteome</keyword>
<comment type="caution">
    <text evidence="5">The sequence shown here is derived from an EMBL/GenBank/DDBJ whole genome shotgun (WGS) entry which is preliminary data.</text>
</comment>
<evidence type="ECO:0000313" key="5">
    <source>
        <dbReference type="EMBL" id="GAA1112556.1"/>
    </source>
</evidence>
<evidence type="ECO:0000256" key="1">
    <source>
        <dbReference type="ARBA" id="ARBA00023015"/>
    </source>
</evidence>
<gene>
    <name evidence="5" type="ORF">GCM10009668_37830</name>
</gene>
<reference evidence="5 6" key="1">
    <citation type="journal article" date="2019" name="Int. J. Syst. Evol. Microbiol.">
        <title>The Global Catalogue of Microorganisms (GCM) 10K type strain sequencing project: providing services to taxonomists for standard genome sequencing and annotation.</title>
        <authorList>
            <consortium name="The Broad Institute Genomics Platform"/>
            <consortium name="The Broad Institute Genome Sequencing Center for Infectious Disease"/>
            <person name="Wu L."/>
            <person name="Ma J."/>
        </authorList>
    </citation>
    <scope>NUCLEOTIDE SEQUENCE [LARGE SCALE GENOMIC DNA]</scope>
    <source>
        <strain evidence="5 6">JCM 13008</strain>
    </source>
</reference>
<evidence type="ECO:0000259" key="4">
    <source>
        <dbReference type="PROSITE" id="PS50949"/>
    </source>
</evidence>
<dbReference type="CDD" id="cd07377">
    <property type="entry name" value="WHTH_GntR"/>
    <property type="match status" value="1"/>
</dbReference>